<comment type="cofactor">
    <cofactor evidence="1">
        <name>a divalent metal cation</name>
        <dbReference type="ChEBI" id="CHEBI:60240"/>
    </cofactor>
</comment>
<protein>
    <recommendedName>
        <fullName evidence="12">DNA ligase</fullName>
    </recommendedName>
</protein>
<dbReference type="CDD" id="cd07896">
    <property type="entry name" value="Adenylation_kDNA_ligase_like"/>
    <property type="match status" value="1"/>
</dbReference>
<proteinExistence type="predicted"/>
<dbReference type="GO" id="GO:0006281">
    <property type="term" value="P:DNA repair"/>
    <property type="evidence" value="ECO:0007669"/>
    <property type="project" value="UniProtKB-KW"/>
</dbReference>
<dbReference type="InterPro" id="IPR012310">
    <property type="entry name" value="DNA_ligase_ATP-dep_cent"/>
</dbReference>
<dbReference type="GO" id="GO:0006260">
    <property type="term" value="P:DNA replication"/>
    <property type="evidence" value="ECO:0007669"/>
    <property type="project" value="UniProtKB-KW"/>
</dbReference>
<keyword evidence="3" id="KW-0235">DNA replication</keyword>
<keyword evidence="2" id="KW-0436">Ligase</keyword>
<dbReference type="Pfam" id="PF14743">
    <property type="entry name" value="DNA_ligase_OB_2"/>
    <property type="match status" value="1"/>
</dbReference>
<accession>A0A0J1GQ19</accession>
<evidence type="ECO:0000313" key="10">
    <source>
        <dbReference type="EMBL" id="KLV01850.1"/>
    </source>
</evidence>
<name>A0A0J1GQ19_9GAMM</name>
<dbReference type="RefSeq" id="WP_047873304.1">
    <property type="nucleotide sequence ID" value="NZ_BMYC01000001.1"/>
</dbReference>
<feature type="domain" description="DNA ligase OB-like" evidence="9">
    <location>
        <begin position="234"/>
        <end position="299"/>
    </location>
</feature>
<evidence type="ECO:0000256" key="4">
    <source>
        <dbReference type="ARBA" id="ARBA00022763"/>
    </source>
</evidence>
<dbReference type="InterPro" id="IPR050326">
    <property type="entry name" value="NAD_dep_DNA_ligaseB"/>
</dbReference>
<evidence type="ECO:0000259" key="8">
    <source>
        <dbReference type="Pfam" id="PF01068"/>
    </source>
</evidence>
<reference evidence="10 11" key="1">
    <citation type="submission" date="2015-05" db="EMBL/GenBank/DDBJ databases">
        <title>Photobacterium galathea sp. nov.</title>
        <authorList>
            <person name="Machado H."/>
            <person name="Gram L."/>
        </authorList>
    </citation>
    <scope>NUCLEOTIDE SEQUENCE [LARGE SCALE GENOMIC DNA]</scope>
    <source>
        <strain evidence="10 11">DSM 25995</strain>
    </source>
</reference>
<evidence type="ECO:0000256" key="6">
    <source>
        <dbReference type="ARBA" id="ARBA00034003"/>
    </source>
</evidence>
<feature type="chain" id="PRO_5005251846" description="DNA ligase" evidence="7">
    <location>
        <begin position="30"/>
        <end position="304"/>
    </location>
</feature>
<dbReference type="SUPFAM" id="SSF56091">
    <property type="entry name" value="DNA ligase/mRNA capping enzyme, catalytic domain"/>
    <property type="match status" value="1"/>
</dbReference>
<keyword evidence="11" id="KW-1185">Reference proteome</keyword>
<evidence type="ECO:0000259" key="9">
    <source>
        <dbReference type="Pfam" id="PF14743"/>
    </source>
</evidence>
<keyword evidence="4" id="KW-0227">DNA damage</keyword>
<dbReference type="GO" id="GO:0006310">
    <property type="term" value="P:DNA recombination"/>
    <property type="evidence" value="ECO:0007669"/>
    <property type="project" value="InterPro"/>
</dbReference>
<dbReference type="Gene3D" id="2.40.50.140">
    <property type="entry name" value="Nucleic acid-binding proteins"/>
    <property type="match status" value="1"/>
</dbReference>
<dbReference type="EMBL" id="LDOV01000010">
    <property type="protein sequence ID" value="KLV01850.1"/>
    <property type="molecule type" value="Genomic_DNA"/>
</dbReference>
<organism evidence="10 11">
    <name type="scientific">Photobacterium aphoticum</name>
    <dbReference type="NCBI Taxonomy" id="754436"/>
    <lineage>
        <taxon>Bacteria</taxon>
        <taxon>Pseudomonadati</taxon>
        <taxon>Pseudomonadota</taxon>
        <taxon>Gammaproteobacteria</taxon>
        <taxon>Vibrionales</taxon>
        <taxon>Vibrionaceae</taxon>
        <taxon>Photobacterium</taxon>
    </lineage>
</organism>
<evidence type="ECO:0000256" key="3">
    <source>
        <dbReference type="ARBA" id="ARBA00022705"/>
    </source>
</evidence>
<dbReference type="Proteomes" id="UP000036426">
    <property type="component" value="Unassembled WGS sequence"/>
</dbReference>
<evidence type="ECO:0000256" key="7">
    <source>
        <dbReference type="SAM" id="SignalP"/>
    </source>
</evidence>
<gene>
    <name evidence="10" type="ORF">ABT58_05390</name>
</gene>
<dbReference type="InterPro" id="IPR029319">
    <property type="entry name" value="DNA_ligase_OB"/>
</dbReference>
<dbReference type="Pfam" id="PF01068">
    <property type="entry name" value="DNA_ligase_A_M"/>
    <property type="match status" value="1"/>
</dbReference>
<evidence type="ECO:0000256" key="5">
    <source>
        <dbReference type="ARBA" id="ARBA00023204"/>
    </source>
</evidence>
<dbReference type="CDD" id="cd08041">
    <property type="entry name" value="OBF_kDNA_ligase_like"/>
    <property type="match status" value="1"/>
</dbReference>
<dbReference type="SUPFAM" id="SSF50249">
    <property type="entry name" value="Nucleic acid-binding proteins"/>
    <property type="match status" value="1"/>
</dbReference>
<sequence>MTTSFITSHRVSLIAATVSWALSPFSGHASTQFDPAHTPTAVMKATSIQIEHWQTEQDSDLDAYFASEKLDGIRAIWTGDRLITRQGNPLYPPAWFTASLPCHVTVEGELWLGRGQFQHLSHIVLDDTPNETQWRNVRFMLFDAPSAAGTFSQRLAVLKHITQHVDPAVVKLIEQRTLTDADTLETWLKNIERNGGEGIMLHRKDNPYFNGRSAGVLKVKSYQDDEAIVTGYEPGKGKYAGLMGAVWVVTADNIRFKIGSGFRDYDRANPPAVGSIIQYRFNGYTQSGKPRFARYIRPRHSPDS</sequence>
<dbReference type="PANTHER" id="PTHR47810:SF1">
    <property type="entry name" value="DNA LIGASE B"/>
    <property type="match status" value="1"/>
</dbReference>
<dbReference type="InterPro" id="IPR012340">
    <property type="entry name" value="NA-bd_OB-fold"/>
</dbReference>
<dbReference type="NCBIfam" id="NF006592">
    <property type="entry name" value="PRK09125.1"/>
    <property type="match status" value="1"/>
</dbReference>
<keyword evidence="5" id="KW-0234">DNA repair</keyword>
<dbReference type="PANTHER" id="PTHR47810">
    <property type="entry name" value="DNA LIGASE"/>
    <property type="match status" value="1"/>
</dbReference>
<dbReference type="AlphaFoldDB" id="A0A0J1GQ19"/>
<evidence type="ECO:0000313" key="11">
    <source>
        <dbReference type="Proteomes" id="UP000036426"/>
    </source>
</evidence>
<feature type="domain" description="ATP-dependent DNA ligase family profile" evidence="8">
    <location>
        <begin position="67"/>
        <end position="220"/>
    </location>
</feature>
<dbReference type="GO" id="GO:0003910">
    <property type="term" value="F:DNA ligase (ATP) activity"/>
    <property type="evidence" value="ECO:0007669"/>
    <property type="project" value="UniProtKB-EC"/>
</dbReference>
<keyword evidence="7" id="KW-0732">Signal</keyword>
<dbReference type="OrthoDB" id="9782700at2"/>
<dbReference type="Gene3D" id="3.30.470.30">
    <property type="entry name" value="DNA ligase/mRNA capping enzyme"/>
    <property type="match status" value="1"/>
</dbReference>
<evidence type="ECO:0008006" key="12">
    <source>
        <dbReference type="Google" id="ProtNLM"/>
    </source>
</evidence>
<comment type="caution">
    <text evidence="10">The sequence shown here is derived from an EMBL/GenBank/DDBJ whole genome shotgun (WGS) entry which is preliminary data.</text>
</comment>
<comment type="catalytic activity">
    <reaction evidence="6">
        <text>ATP + (deoxyribonucleotide)n-3'-hydroxyl + 5'-phospho-(deoxyribonucleotide)m = (deoxyribonucleotide)n+m + AMP + diphosphate.</text>
        <dbReference type="EC" id="6.5.1.1"/>
    </reaction>
</comment>
<evidence type="ECO:0000256" key="2">
    <source>
        <dbReference type="ARBA" id="ARBA00022598"/>
    </source>
</evidence>
<dbReference type="Gene3D" id="3.30.1490.70">
    <property type="match status" value="1"/>
</dbReference>
<dbReference type="PATRIC" id="fig|754436.4.peg.1143"/>
<feature type="signal peptide" evidence="7">
    <location>
        <begin position="1"/>
        <end position="29"/>
    </location>
</feature>
<evidence type="ECO:0000256" key="1">
    <source>
        <dbReference type="ARBA" id="ARBA00001968"/>
    </source>
</evidence>
<dbReference type="GO" id="GO:0005524">
    <property type="term" value="F:ATP binding"/>
    <property type="evidence" value="ECO:0007669"/>
    <property type="project" value="InterPro"/>
</dbReference>